<evidence type="ECO:0000313" key="3">
    <source>
        <dbReference type="WBParaSite" id="Minc3s00369g11134"/>
    </source>
</evidence>
<evidence type="ECO:0000256" key="1">
    <source>
        <dbReference type="SAM" id="Phobius"/>
    </source>
</evidence>
<accession>A0A914LAX3</accession>
<keyword evidence="1" id="KW-1133">Transmembrane helix</keyword>
<dbReference type="WBParaSite" id="Minc3s00369g11134">
    <property type="protein sequence ID" value="Minc3s00369g11134"/>
    <property type="gene ID" value="Minc3s00369g11134"/>
</dbReference>
<protein>
    <submittedName>
        <fullName evidence="3">Uncharacterized protein</fullName>
    </submittedName>
</protein>
<keyword evidence="2" id="KW-1185">Reference proteome</keyword>
<proteinExistence type="predicted"/>
<name>A0A914LAX3_MELIC</name>
<keyword evidence="1" id="KW-0812">Transmembrane</keyword>
<keyword evidence="1" id="KW-0472">Membrane</keyword>
<reference evidence="3" key="1">
    <citation type="submission" date="2022-11" db="UniProtKB">
        <authorList>
            <consortium name="WormBaseParasite"/>
        </authorList>
    </citation>
    <scope>IDENTIFICATION</scope>
</reference>
<evidence type="ECO:0000313" key="2">
    <source>
        <dbReference type="Proteomes" id="UP000887563"/>
    </source>
</evidence>
<dbReference type="AlphaFoldDB" id="A0A914LAX3"/>
<organism evidence="2 3">
    <name type="scientific">Meloidogyne incognita</name>
    <name type="common">Southern root-knot nematode worm</name>
    <name type="synonym">Oxyuris incognita</name>
    <dbReference type="NCBI Taxonomy" id="6306"/>
    <lineage>
        <taxon>Eukaryota</taxon>
        <taxon>Metazoa</taxon>
        <taxon>Ecdysozoa</taxon>
        <taxon>Nematoda</taxon>
        <taxon>Chromadorea</taxon>
        <taxon>Rhabditida</taxon>
        <taxon>Tylenchina</taxon>
        <taxon>Tylenchomorpha</taxon>
        <taxon>Tylenchoidea</taxon>
        <taxon>Meloidogynidae</taxon>
        <taxon>Meloidogyninae</taxon>
        <taxon>Meloidogyne</taxon>
        <taxon>Meloidogyne incognita group</taxon>
    </lineage>
</organism>
<dbReference type="Proteomes" id="UP000887563">
    <property type="component" value="Unplaced"/>
</dbReference>
<sequence length="110" mass="13269">MNIIMKQEVLHIFNIPNREEEVALIMFQLTIINIFGVILFLNIHHNKKFLLDPYLTNSICTYIFQYPSEVRRNSDFQRFFPSYFRKNLISDIRLLSQFRFPTPLTVPTHF</sequence>
<feature type="transmembrane region" description="Helical" evidence="1">
    <location>
        <begin position="22"/>
        <end position="41"/>
    </location>
</feature>